<dbReference type="Proteomes" id="UP000595933">
    <property type="component" value="Chromosome"/>
</dbReference>
<dbReference type="Pfam" id="PF07865">
    <property type="entry name" value="DUF1652"/>
    <property type="match status" value="1"/>
</dbReference>
<organism evidence="1 2">
    <name type="scientific">Stutzerimonas balearica</name>
    <dbReference type="NCBI Taxonomy" id="74829"/>
    <lineage>
        <taxon>Bacteria</taxon>
        <taxon>Pseudomonadati</taxon>
        <taxon>Pseudomonadota</taxon>
        <taxon>Gammaproteobacteria</taxon>
        <taxon>Pseudomonadales</taxon>
        <taxon>Pseudomonadaceae</taxon>
        <taxon>Stutzerimonas</taxon>
    </lineage>
</organism>
<dbReference type="InterPro" id="IPR012448">
    <property type="entry name" value="DUF1652"/>
</dbReference>
<accession>A0A9X7V2S7</accession>
<name>A0A9X7V2S7_9GAMM</name>
<protein>
    <submittedName>
        <fullName evidence="1">DUF1652 domain-containing protein</fullName>
    </submittedName>
</protein>
<gene>
    <name evidence="1" type="ORF">I6H70_02925</name>
</gene>
<dbReference type="EMBL" id="CP067013">
    <property type="protein sequence ID" value="QQN51430.1"/>
    <property type="molecule type" value="Genomic_DNA"/>
</dbReference>
<dbReference type="RefSeq" id="WP_061339538.1">
    <property type="nucleotide sequence ID" value="NZ_CP067013.1"/>
</dbReference>
<evidence type="ECO:0000313" key="2">
    <source>
        <dbReference type="Proteomes" id="UP000595933"/>
    </source>
</evidence>
<evidence type="ECO:0000313" key="1">
    <source>
        <dbReference type="EMBL" id="QQN51430.1"/>
    </source>
</evidence>
<proteinExistence type="predicted"/>
<reference evidence="1 2" key="1">
    <citation type="submission" date="2020-12" db="EMBL/GenBank/DDBJ databases">
        <title>FDA dAtabase for Regulatory Grade micrObial Sequences (FDA-ARGOS): Supporting development and validation of Infectious Disease Dx tests.</title>
        <authorList>
            <person name="Sproer C."/>
            <person name="Gronow S."/>
            <person name="Severitt S."/>
            <person name="Schroder I."/>
            <person name="Tallon L."/>
            <person name="Sadzewicz L."/>
            <person name="Zhao X."/>
            <person name="Boylan J."/>
            <person name="Ott S."/>
            <person name="Bowen H."/>
            <person name="Vavikolanu K."/>
            <person name="Mehta A."/>
            <person name="Aluvathingal J."/>
            <person name="Nadendla S."/>
            <person name="Lowell S."/>
            <person name="Myers T."/>
            <person name="Yan Y."/>
            <person name="Sichtig H."/>
        </authorList>
    </citation>
    <scope>NUCLEOTIDE SEQUENCE [LARGE SCALE GENOMIC DNA]</scope>
    <source>
        <strain evidence="1 2">FDAARGOS_1013</strain>
    </source>
</reference>
<sequence>MSTRLPLFKIEAILHDHLQPYRCECQPQSDSSMTVRLYGDQADREELTVLGIRYDQCRDAANLVRLAQELRIELYATRSELPAEPATFD</sequence>
<dbReference type="AlphaFoldDB" id="A0A9X7V2S7"/>